<protein>
    <recommendedName>
        <fullName evidence="5">Disease resistance N-terminal domain-containing protein</fullName>
    </recommendedName>
</protein>
<reference evidence="6" key="1">
    <citation type="submission" date="2022-10" db="EMBL/GenBank/DDBJ databases">
        <authorList>
            <person name="Hyden B.L."/>
            <person name="Feng K."/>
            <person name="Yates T."/>
            <person name="Jawdy S."/>
            <person name="Smart L.B."/>
            <person name="Muchero W."/>
        </authorList>
    </citation>
    <scope>NUCLEOTIDE SEQUENCE</scope>
    <source>
        <tissue evidence="6">Shoot tip</tissue>
    </source>
</reference>
<dbReference type="Pfam" id="PF18052">
    <property type="entry name" value="Rx_N"/>
    <property type="match status" value="1"/>
</dbReference>
<keyword evidence="1" id="KW-0677">Repeat</keyword>
<feature type="domain" description="Disease resistance N-terminal" evidence="5">
    <location>
        <begin position="12"/>
        <end position="100"/>
    </location>
</feature>
<comment type="caution">
    <text evidence="6">The sequence shown here is derived from an EMBL/GenBank/DDBJ whole genome shotgun (WGS) entry which is preliminary data.</text>
</comment>
<evidence type="ECO:0000256" key="2">
    <source>
        <dbReference type="ARBA" id="ARBA00022741"/>
    </source>
</evidence>
<feature type="non-terminal residue" evidence="6">
    <location>
        <position position="193"/>
    </location>
</feature>
<evidence type="ECO:0000256" key="1">
    <source>
        <dbReference type="ARBA" id="ARBA00022737"/>
    </source>
</evidence>
<evidence type="ECO:0000313" key="6">
    <source>
        <dbReference type="EMBL" id="KAJ6302271.1"/>
    </source>
</evidence>
<dbReference type="EMBL" id="JAPFFI010000027">
    <property type="protein sequence ID" value="KAJ6302271.1"/>
    <property type="molecule type" value="Genomic_DNA"/>
</dbReference>
<keyword evidence="2" id="KW-0547">Nucleotide-binding</keyword>
<proteinExistence type="predicted"/>
<keyword evidence="3" id="KW-0611">Plant defense</keyword>
<name>A0ABQ8ZKK4_9ROSI</name>
<evidence type="ECO:0000259" key="5">
    <source>
        <dbReference type="Pfam" id="PF18052"/>
    </source>
</evidence>
<accession>A0ABQ8ZKK4</accession>
<gene>
    <name evidence="6" type="ORF">OIU77_016372</name>
</gene>
<dbReference type="PANTHER" id="PTHR36766:SF40">
    <property type="entry name" value="DISEASE RESISTANCE PROTEIN RGA3"/>
    <property type="match status" value="1"/>
</dbReference>
<dbReference type="PANTHER" id="PTHR36766">
    <property type="entry name" value="PLANT BROAD-SPECTRUM MILDEW RESISTANCE PROTEIN RPW8"/>
    <property type="match status" value="1"/>
</dbReference>
<dbReference type="Proteomes" id="UP001141253">
    <property type="component" value="Chromosome 16"/>
</dbReference>
<organism evidence="6 7">
    <name type="scientific">Salix suchowensis</name>
    <dbReference type="NCBI Taxonomy" id="1278906"/>
    <lineage>
        <taxon>Eukaryota</taxon>
        <taxon>Viridiplantae</taxon>
        <taxon>Streptophyta</taxon>
        <taxon>Embryophyta</taxon>
        <taxon>Tracheophyta</taxon>
        <taxon>Spermatophyta</taxon>
        <taxon>Magnoliopsida</taxon>
        <taxon>eudicotyledons</taxon>
        <taxon>Gunneridae</taxon>
        <taxon>Pentapetalae</taxon>
        <taxon>rosids</taxon>
        <taxon>fabids</taxon>
        <taxon>Malpighiales</taxon>
        <taxon>Salicaceae</taxon>
        <taxon>Saliceae</taxon>
        <taxon>Salix</taxon>
    </lineage>
</organism>
<keyword evidence="4" id="KW-0067">ATP-binding</keyword>
<evidence type="ECO:0000256" key="3">
    <source>
        <dbReference type="ARBA" id="ARBA00022821"/>
    </source>
</evidence>
<evidence type="ECO:0000256" key="4">
    <source>
        <dbReference type="ARBA" id="ARBA00022840"/>
    </source>
</evidence>
<reference evidence="6" key="2">
    <citation type="journal article" date="2023" name="Int. J. Mol. Sci.">
        <title>De Novo Assembly and Annotation of 11 Diverse Shrub Willow (Salix) Genomes Reveals Novel Gene Organization in Sex-Linked Regions.</title>
        <authorList>
            <person name="Hyden B."/>
            <person name="Feng K."/>
            <person name="Yates T.B."/>
            <person name="Jawdy S."/>
            <person name="Cereghino C."/>
            <person name="Smart L.B."/>
            <person name="Muchero W."/>
        </authorList>
    </citation>
    <scope>NUCLEOTIDE SEQUENCE</scope>
    <source>
        <tissue evidence="6">Shoot tip</tissue>
    </source>
</reference>
<dbReference type="InterPro" id="IPR041118">
    <property type="entry name" value="Rx_N"/>
</dbReference>
<dbReference type="Gene3D" id="1.20.5.4130">
    <property type="match status" value="1"/>
</dbReference>
<evidence type="ECO:0000313" key="7">
    <source>
        <dbReference type="Proteomes" id="UP001141253"/>
    </source>
</evidence>
<keyword evidence="7" id="KW-1185">Reference proteome</keyword>
<sequence length="193" mass="22343">MAEDALFSIAGEIIKKLGSLAYQEVALWWGLKDQLLKLNGTVTRIKAVIQDAEEQVQKQKQNNQIKDWLKKLREAVYDAEDLLDDFSTQVLRKQLMSGKRTSREVRLFFSRSNQFMYGLRMGHNIKALRERLDDIQTDSIKFKFDVRGEERASSTPFREQTTSSERDVIIGREGDIVAVKTFLMNSNYEDNIS</sequence>